<dbReference type="PANTHER" id="PTHR37810:SF5">
    <property type="entry name" value="IMMUNITY PROTEIN SDPI"/>
    <property type="match status" value="1"/>
</dbReference>
<dbReference type="Pfam" id="PF07853">
    <property type="entry name" value="DUF1648"/>
    <property type="match status" value="1"/>
</dbReference>
<protein>
    <recommendedName>
        <fullName evidence="2">DUF1648 domain-containing protein</fullName>
    </recommendedName>
</protein>
<dbReference type="EMBL" id="JWMF01000007">
    <property type="protein sequence ID" value="KJY50082.1"/>
    <property type="molecule type" value="Genomic_DNA"/>
</dbReference>
<dbReference type="PATRIC" id="fig|1684.5.peg.810"/>
<accession>A0A0F4KTU9</accession>
<feature type="transmembrane region" description="Helical" evidence="1">
    <location>
        <begin position="12"/>
        <end position="33"/>
    </location>
</feature>
<proteinExistence type="predicted"/>
<keyword evidence="4" id="KW-1185">Reference proteome</keyword>
<dbReference type="Proteomes" id="UP000033567">
    <property type="component" value="Unassembled WGS sequence"/>
</dbReference>
<evidence type="ECO:0000259" key="2">
    <source>
        <dbReference type="Pfam" id="PF07853"/>
    </source>
</evidence>
<gene>
    <name evidence="3" type="ORF">JF70_07670</name>
</gene>
<dbReference type="RefSeq" id="WP_045935358.1">
    <property type="nucleotide sequence ID" value="NZ_KQ033885.1"/>
</dbReference>
<feature type="domain" description="DUF1648" evidence="2">
    <location>
        <begin position="23"/>
        <end position="66"/>
    </location>
</feature>
<feature type="transmembrane region" description="Helical" evidence="1">
    <location>
        <begin position="182"/>
        <end position="200"/>
    </location>
</feature>
<dbReference type="PANTHER" id="PTHR37810">
    <property type="entry name" value="IMMUNITY PROTEIN SDPI"/>
    <property type="match status" value="1"/>
</dbReference>
<dbReference type="InterPro" id="IPR012867">
    <property type="entry name" value="DUF1648"/>
</dbReference>
<feature type="transmembrane region" description="Helical" evidence="1">
    <location>
        <begin position="61"/>
        <end position="84"/>
    </location>
</feature>
<comment type="caution">
    <text evidence="3">The sequence shown here is derived from an EMBL/GenBank/DDBJ whole genome shotgun (WGS) entry which is preliminary data.</text>
</comment>
<dbReference type="AlphaFoldDB" id="A0A0F4KTU9"/>
<evidence type="ECO:0000313" key="4">
    <source>
        <dbReference type="Proteomes" id="UP000033567"/>
    </source>
</evidence>
<evidence type="ECO:0000313" key="3">
    <source>
        <dbReference type="EMBL" id="KJY50082.1"/>
    </source>
</evidence>
<keyword evidence="1" id="KW-1133">Transmembrane helix</keyword>
<dbReference type="Pfam" id="PF13630">
    <property type="entry name" value="SdpI"/>
    <property type="match status" value="1"/>
</dbReference>
<keyword evidence="1" id="KW-0812">Transmembrane</keyword>
<feature type="transmembrane region" description="Helical" evidence="1">
    <location>
        <begin position="206"/>
        <end position="227"/>
    </location>
</feature>
<organism evidence="3 4">
    <name type="scientific">Bifidobacterium mellis</name>
    <dbReference type="NCBI Taxonomy" id="1293823"/>
    <lineage>
        <taxon>Bacteria</taxon>
        <taxon>Bacillati</taxon>
        <taxon>Actinomycetota</taxon>
        <taxon>Actinomycetes</taxon>
        <taxon>Bifidobacteriales</taxon>
        <taxon>Bifidobacteriaceae</taxon>
        <taxon>Bifidobacterium</taxon>
    </lineage>
</organism>
<dbReference type="InterPro" id="IPR025962">
    <property type="entry name" value="SdpI/YhfL"/>
</dbReference>
<feature type="transmembrane region" description="Helical" evidence="1">
    <location>
        <begin position="136"/>
        <end position="153"/>
    </location>
</feature>
<evidence type="ECO:0000256" key="1">
    <source>
        <dbReference type="SAM" id="Phobius"/>
    </source>
</evidence>
<reference evidence="3 4" key="1">
    <citation type="submission" date="2014-12" db="EMBL/GenBank/DDBJ databases">
        <title>Comparative genomics of the lactic acid bacteria isolated from the honey bee gut.</title>
        <authorList>
            <person name="Ellegaard K.M."/>
            <person name="Tamarit D."/>
            <person name="Javelind E."/>
            <person name="Olofsson T."/>
            <person name="Andersson S.G."/>
            <person name="Vasquez A."/>
        </authorList>
    </citation>
    <scope>NUCLEOTIDE SEQUENCE [LARGE SCALE GENOMIC DNA]</scope>
    <source>
        <strain evidence="3 4">Bin7</strain>
    </source>
</reference>
<keyword evidence="1" id="KW-0472">Membrane</keyword>
<dbReference type="GO" id="GO:0009636">
    <property type="term" value="P:response to toxic substance"/>
    <property type="evidence" value="ECO:0007669"/>
    <property type="project" value="TreeGrafter"/>
</dbReference>
<sequence length="242" mass="26712">MADGSKAGRFVPTLIAAQWLPGIIMLGVSRIVVNRLPNENVPLHWNAQNQVDRWGSPQELVWMPCFSLVIALIWTILMLVLRAYLIKRGDEAGHTLTVFLLGGLCMQIVFAVLDLFELAVADPHWGWWPTDFGIDKVAMLLTGLTLIVIGNLAPKTRPNGISGFRVPGAYASREAWRRCQQFGGVLFMILGVVMILAALAYSGVRLYWICGTALAIVLVLICAYGSYAGRKYAGQGEPIYHR</sequence>
<feature type="transmembrane region" description="Helical" evidence="1">
    <location>
        <begin position="96"/>
        <end position="116"/>
    </location>
</feature>
<name>A0A0F4KTU9_9BIFI</name>